<evidence type="ECO:0000313" key="1">
    <source>
        <dbReference type="EMBL" id="KTC82239.1"/>
    </source>
</evidence>
<comment type="caution">
    <text evidence="1">The sequence shown here is derived from an EMBL/GenBank/DDBJ whole genome shotgun (WGS) entry which is preliminary data.</text>
</comment>
<dbReference type="AlphaFoldDB" id="A0A0W0SFL5"/>
<sequence length="75" mass="8311">MTFPSITVGFSKNRSICGQKGALSKALFFSTSSKKAIYNYREFMIIPNSMIESGGICRKILLVIAQPIQLFPNCC</sequence>
<gene>
    <name evidence="1" type="ORF">Lche_0503</name>
</gene>
<dbReference type="Proteomes" id="UP000054921">
    <property type="component" value="Unassembled WGS sequence"/>
</dbReference>
<dbReference type="EMBL" id="LNXW01000009">
    <property type="protein sequence ID" value="KTC82239.1"/>
    <property type="molecule type" value="Genomic_DNA"/>
</dbReference>
<reference evidence="1 2" key="1">
    <citation type="submission" date="2015-11" db="EMBL/GenBank/DDBJ databases">
        <title>Genomic analysis of 38 Legionella species identifies large and diverse effector repertoires.</title>
        <authorList>
            <person name="Burstein D."/>
            <person name="Amaro F."/>
            <person name="Zusman T."/>
            <person name="Lifshitz Z."/>
            <person name="Cohen O."/>
            <person name="Gilbert J.A."/>
            <person name="Pupko T."/>
            <person name="Shuman H.A."/>
            <person name="Segal G."/>
        </authorList>
    </citation>
    <scope>NUCLEOTIDE SEQUENCE [LARGE SCALE GENOMIC DNA]</scope>
    <source>
        <strain evidence="1 2">ORW</strain>
    </source>
</reference>
<dbReference type="STRING" id="28084.Lche_0503"/>
<organism evidence="1 2">
    <name type="scientific">Legionella cherrii</name>
    <dbReference type="NCBI Taxonomy" id="28084"/>
    <lineage>
        <taxon>Bacteria</taxon>
        <taxon>Pseudomonadati</taxon>
        <taxon>Pseudomonadota</taxon>
        <taxon>Gammaproteobacteria</taxon>
        <taxon>Legionellales</taxon>
        <taxon>Legionellaceae</taxon>
        <taxon>Legionella</taxon>
    </lineage>
</organism>
<name>A0A0W0SFL5_9GAMM</name>
<protein>
    <submittedName>
        <fullName evidence="1">Uncharacterized protein</fullName>
    </submittedName>
</protein>
<accession>A0A0W0SFL5</accession>
<proteinExistence type="predicted"/>
<evidence type="ECO:0000313" key="2">
    <source>
        <dbReference type="Proteomes" id="UP000054921"/>
    </source>
</evidence>